<comment type="caution">
    <text evidence="2">The sequence shown here is derived from an EMBL/GenBank/DDBJ whole genome shotgun (WGS) entry which is preliminary data.</text>
</comment>
<dbReference type="AlphaFoldDB" id="A0A2N5MZN5"/>
<dbReference type="EMBL" id="NFEZ01000005">
    <property type="protein sequence ID" value="PLT43522.1"/>
    <property type="molecule type" value="Genomic_DNA"/>
</dbReference>
<proteinExistence type="predicted"/>
<evidence type="ECO:0000256" key="1">
    <source>
        <dbReference type="SAM" id="Phobius"/>
    </source>
</evidence>
<feature type="transmembrane region" description="Helical" evidence="1">
    <location>
        <begin position="116"/>
        <end position="134"/>
    </location>
</feature>
<keyword evidence="3" id="KW-1185">Reference proteome</keyword>
<gene>
    <name evidence="2" type="ORF">B8V81_5062</name>
</gene>
<sequence>MGVKENGSSLEIERLTKTFSYTFGTNWAELLANNIYLAIVYRDNVKEALDDILDELTNAKAVNEKGNQENSESFMIIKFVAPVSYIASVFAIVHYFDFSWSKFISYQFGSKYGIQSFLLVLLFMFINLLIFVFLRRPKNDI</sequence>
<evidence type="ECO:0000313" key="3">
    <source>
        <dbReference type="Proteomes" id="UP000234789"/>
    </source>
</evidence>
<evidence type="ECO:0000313" key="2">
    <source>
        <dbReference type="EMBL" id="PLT43522.1"/>
    </source>
</evidence>
<protein>
    <submittedName>
        <fullName evidence="2">Uncharacterized protein</fullName>
    </submittedName>
</protein>
<feature type="transmembrane region" description="Helical" evidence="1">
    <location>
        <begin position="75"/>
        <end position="96"/>
    </location>
</feature>
<dbReference type="Proteomes" id="UP000234789">
    <property type="component" value="Unassembled WGS sequence"/>
</dbReference>
<accession>A0A2N5MZN5</accession>
<reference evidence="2 3" key="1">
    <citation type="submission" date="2017-05" db="EMBL/GenBank/DDBJ databases">
        <title>Functional genome analysis of Paenibacillus pasadenensis strain R16: insights on endophytic life style and antifungal activity.</title>
        <authorList>
            <person name="Passera A."/>
            <person name="Marcolungo L."/>
            <person name="Casati P."/>
            <person name="Brasca M."/>
            <person name="Quaglino F."/>
            <person name="Delledonne M."/>
        </authorList>
    </citation>
    <scope>NUCLEOTIDE SEQUENCE [LARGE SCALE GENOMIC DNA]</scope>
    <source>
        <strain evidence="2 3">R16</strain>
    </source>
</reference>
<keyword evidence="1" id="KW-1133">Transmembrane helix</keyword>
<keyword evidence="1" id="KW-0812">Transmembrane</keyword>
<keyword evidence="1" id="KW-0472">Membrane</keyword>
<name>A0A2N5MZN5_9BACL</name>
<organism evidence="2 3">
    <name type="scientific">Paenibacillus pasadenensis</name>
    <dbReference type="NCBI Taxonomy" id="217090"/>
    <lineage>
        <taxon>Bacteria</taxon>
        <taxon>Bacillati</taxon>
        <taxon>Bacillota</taxon>
        <taxon>Bacilli</taxon>
        <taxon>Bacillales</taxon>
        <taxon>Paenibacillaceae</taxon>
        <taxon>Paenibacillus</taxon>
    </lineage>
</organism>